<feature type="compositionally biased region" description="Basic and acidic residues" evidence="1">
    <location>
        <begin position="58"/>
        <end position="77"/>
    </location>
</feature>
<dbReference type="EMBL" id="CADCVX010000647">
    <property type="protein sequence ID" value="CAA9539523.1"/>
    <property type="molecule type" value="Genomic_DNA"/>
</dbReference>
<gene>
    <name evidence="2" type="ORF">AVDCRST_MAG91-3712</name>
</gene>
<evidence type="ECO:0000313" key="2">
    <source>
        <dbReference type="EMBL" id="CAA9539523.1"/>
    </source>
</evidence>
<protein>
    <submittedName>
        <fullName evidence="2">Uncharacterized protein</fullName>
    </submittedName>
</protein>
<reference evidence="2" key="1">
    <citation type="submission" date="2020-02" db="EMBL/GenBank/DDBJ databases">
        <authorList>
            <person name="Meier V. D."/>
        </authorList>
    </citation>
    <scope>NUCLEOTIDE SEQUENCE</scope>
    <source>
        <strain evidence="2">AVDCRST_MAG91</strain>
    </source>
</reference>
<accession>A0A6J4U3Q5</accession>
<feature type="compositionally biased region" description="Polar residues" evidence="1">
    <location>
        <begin position="41"/>
        <end position="56"/>
    </location>
</feature>
<name>A0A6J4U3Q5_9SPHN</name>
<sequence length="107" mass="11140">MTDQRIHPTGPDQAGEESMAIGPPPPGGEEGEAAAEGLLTGQESHPAQHPGQQAGQDRSLRQRLQDNPDDFDAKIDVGSDESMDASDPPSTSAPGRDQPVPSSGFPE</sequence>
<evidence type="ECO:0000256" key="1">
    <source>
        <dbReference type="SAM" id="MobiDB-lite"/>
    </source>
</evidence>
<proteinExistence type="predicted"/>
<organism evidence="2">
    <name type="scientific">uncultured Sphingomonadaceae bacterium</name>
    <dbReference type="NCBI Taxonomy" id="169976"/>
    <lineage>
        <taxon>Bacteria</taxon>
        <taxon>Pseudomonadati</taxon>
        <taxon>Pseudomonadota</taxon>
        <taxon>Alphaproteobacteria</taxon>
        <taxon>Sphingomonadales</taxon>
        <taxon>Sphingomonadaceae</taxon>
        <taxon>environmental samples</taxon>
    </lineage>
</organism>
<dbReference type="AlphaFoldDB" id="A0A6J4U3Q5"/>
<feature type="region of interest" description="Disordered" evidence="1">
    <location>
        <begin position="1"/>
        <end position="107"/>
    </location>
</feature>